<dbReference type="AlphaFoldDB" id="A0A0F5L3X6"/>
<name>A0A0F5L3X6_9HYPH</name>
<reference evidence="1 3" key="1">
    <citation type="submission" date="2015-03" db="EMBL/GenBank/DDBJ databases">
        <authorList>
            <person name="Hassan Y.I."/>
            <person name="Lepp D."/>
            <person name="Zhou T."/>
        </authorList>
    </citation>
    <scope>NUCLEOTIDE SEQUENCE [LARGE SCALE GENOMIC DNA]</scope>
    <source>
        <strain evidence="1 3">DSM 17137</strain>
    </source>
</reference>
<keyword evidence="3" id="KW-1185">Reference proteome</keyword>
<dbReference type="EMBL" id="LAJF01000152">
    <property type="protein sequence ID" value="KKB76332.1"/>
    <property type="molecule type" value="Genomic_DNA"/>
</dbReference>
<evidence type="ECO:0000313" key="2">
    <source>
        <dbReference type="EMBL" id="SHF72915.1"/>
    </source>
</evidence>
<dbReference type="Proteomes" id="UP000033608">
    <property type="component" value="Unassembled WGS sequence"/>
</dbReference>
<dbReference type="EMBL" id="FQVC01000012">
    <property type="protein sequence ID" value="SHF72915.1"/>
    <property type="molecule type" value="Genomic_DNA"/>
</dbReference>
<organism evidence="1 3">
    <name type="scientific">Devosia limi DSM 17137</name>
    <dbReference type="NCBI Taxonomy" id="1121477"/>
    <lineage>
        <taxon>Bacteria</taxon>
        <taxon>Pseudomonadati</taxon>
        <taxon>Pseudomonadota</taxon>
        <taxon>Alphaproteobacteria</taxon>
        <taxon>Hyphomicrobiales</taxon>
        <taxon>Devosiaceae</taxon>
        <taxon>Devosia</taxon>
    </lineage>
</organism>
<dbReference type="PATRIC" id="fig|1121477.3.peg.750"/>
<evidence type="ECO:0000313" key="4">
    <source>
        <dbReference type="Proteomes" id="UP000184533"/>
    </source>
</evidence>
<accession>A0A0F5L3X6</accession>
<dbReference type="STRING" id="1121477.SAMN02745223_03418"/>
<reference evidence="2 4" key="2">
    <citation type="submission" date="2016-11" db="EMBL/GenBank/DDBJ databases">
        <authorList>
            <person name="Jaros S."/>
            <person name="Januszkiewicz K."/>
            <person name="Wedrychowicz H."/>
        </authorList>
    </citation>
    <scope>NUCLEOTIDE SEQUENCE [LARGE SCALE GENOMIC DNA]</scope>
    <source>
        <strain evidence="2 4">DSM 17137</strain>
    </source>
</reference>
<proteinExistence type="predicted"/>
<dbReference type="Proteomes" id="UP000184533">
    <property type="component" value="Unassembled WGS sequence"/>
</dbReference>
<evidence type="ECO:0000313" key="3">
    <source>
        <dbReference type="Proteomes" id="UP000033608"/>
    </source>
</evidence>
<gene>
    <name evidence="2" type="ORF">SAMN02745223_03418</name>
    <name evidence="1" type="ORF">VW29_19840</name>
</gene>
<dbReference type="RefSeq" id="WP_046137028.1">
    <property type="nucleotide sequence ID" value="NZ_FQVC01000012.1"/>
</dbReference>
<sequence>MHFTVTRARYSPARQRLSFSASGERNGVRFTIVTDVKCRDPRTAENTHLVALLKIQELFQRSAPSGR</sequence>
<protein>
    <submittedName>
        <fullName evidence="1">Uncharacterized protein</fullName>
    </submittedName>
</protein>
<dbReference type="OrthoDB" id="7950248at2"/>
<evidence type="ECO:0000313" key="1">
    <source>
        <dbReference type="EMBL" id="KKB76332.1"/>
    </source>
</evidence>